<dbReference type="RefSeq" id="WP_269423600.1">
    <property type="nucleotide sequence ID" value="NZ_JAPWGY010000003.1"/>
</dbReference>
<accession>A0ABT4LK24</accession>
<proteinExistence type="predicted"/>
<evidence type="ECO:0000313" key="1">
    <source>
        <dbReference type="EMBL" id="MCZ4281450.1"/>
    </source>
</evidence>
<evidence type="ECO:0008006" key="3">
    <source>
        <dbReference type="Google" id="ProtNLM"/>
    </source>
</evidence>
<evidence type="ECO:0000313" key="2">
    <source>
        <dbReference type="Proteomes" id="UP001069802"/>
    </source>
</evidence>
<comment type="caution">
    <text evidence="1">The sequence shown here is derived from an EMBL/GenBank/DDBJ whole genome shotgun (WGS) entry which is preliminary data.</text>
</comment>
<dbReference type="EMBL" id="JAPWGY010000003">
    <property type="protein sequence ID" value="MCZ4281450.1"/>
    <property type="molecule type" value="Genomic_DNA"/>
</dbReference>
<gene>
    <name evidence="1" type="ORF">O4H49_11720</name>
</gene>
<sequence length="214" mass="23374">MFSLAQWPVFLGVILLLGGCAAGRNSSPMMIFERKGVAEPTIEAFQYCHGYGCQTKVELSLNELEKSGLVEAFGIAATPREERAAMARAVAYMEKLNGPKTGTDKDIGGTFTGYGEPGQLDCEDEATNTTTTLIFLRDLGLLKHHRLRSQVTRGFFFGGWPHTSAAVIEISSGKSYVIDSWFENSGVVPHIVPYDIWSSGWDPAKDGPIAEETF</sequence>
<organism evidence="1 2">
    <name type="scientific">Kiloniella laminariae</name>
    <dbReference type="NCBI Taxonomy" id="454162"/>
    <lineage>
        <taxon>Bacteria</taxon>
        <taxon>Pseudomonadati</taxon>
        <taxon>Pseudomonadota</taxon>
        <taxon>Alphaproteobacteria</taxon>
        <taxon>Rhodospirillales</taxon>
        <taxon>Kiloniellaceae</taxon>
        <taxon>Kiloniella</taxon>
    </lineage>
</organism>
<dbReference type="Proteomes" id="UP001069802">
    <property type="component" value="Unassembled WGS sequence"/>
</dbReference>
<name>A0ABT4LK24_9PROT</name>
<protein>
    <recommendedName>
        <fullName evidence="3">Transglutaminase-like domain-containing protein</fullName>
    </recommendedName>
</protein>
<reference evidence="1" key="1">
    <citation type="submission" date="2022-12" db="EMBL/GenBank/DDBJ databases">
        <title>Bacterial isolates from different developmental stages of Nematostella vectensis.</title>
        <authorList>
            <person name="Fraune S."/>
        </authorList>
    </citation>
    <scope>NUCLEOTIDE SEQUENCE</scope>
    <source>
        <strain evidence="1">G21630-S1</strain>
    </source>
</reference>
<keyword evidence="2" id="KW-1185">Reference proteome</keyword>